<keyword evidence="3" id="KW-1185">Reference proteome</keyword>
<dbReference type="HOGENOM" id="CLU_1673179_0_0_1"/>
<sequence length="158" mass="18209">MKGFLIAEDTHIVYYWCDAAFTAHLTSLGGETIEYECNFESYVLMYFSPVILSHHMLKSKLNESCSSIISHDTTIVFQDYREYVYIGIEKDCIGGKEKLRRELSFLRNTIGFLLGPCGHNELKTPEVDFKQRAWQGVTTILQQYILLCNTENSFILEA</sequence>
<dbReference type="Proteomes" id="UP000007875">
    <property type="component" value="Unassembled WGS sequence"/>
</dbReference>
<reference evidence="2" key="2">
    <citation type="submission" date="2025-08" db="UniProtKB">
        <authorList>
            <consortium name="Ensembl"/>
        </authorList>
    </citation>
    <scope>IDENTIFICATION</scope>
</reference>
<evidence type="ECO:0000259" key="1">
    <source>
        <dbReference type="Pfam" id="PF19036"/>
    </source>
</evidence>
<dbReference type="AlphaFoldDB" id="H2ZBY7"/>
<accession>H2ZBY7</accession>
<evidence type="ECO:0000313" key="2">
    <source>
        <dbReference type="Ensembl" id="ENSCSAVP00000015103.1"/>
    </source>
</evidence>
<organism evidence="2 3">
    <name type="scientific">Ciona savignyi</name>
    <name type="common">Pacific transparent sea squirt</name>
    <dbReference type="NCBI Taxonomy" id="51511"/>
    <lineage>
        <taxon>Eukaryota</taxon>
        <taxon>Metazoa</taxon>
        <taxon>Chordata</taxon>
        <taxon>Tunicata</taxon>
        <taxon>Ascidiacea</taxon>
        <taxon>Phlebobranchia</taxon>
        <taxon>Cionidae</taxon>
        <taxon>Ciona</taxon>
    </lineage>
</organism>
<proteinExistence type="predicted"/>
<name>H2ZBY7_CIOSA</name>
<feature type="domain" description="FUZ/MON1/HPS1 first Longin" evidence="1">
    <location>
        <begin position="11"/>
        <end position="118"/>
    </location>
</feature>
<dbReference type="GeneTree" id="ENSGT00390000015298"/>
<dbReference type="PANTHER" id="PTHR12761">
    <property type="entry name" value="HERMANSKY-PUDLAK SYNDROME PROTEIN 1"/>
    <property type="match status" value="1"/>
</dbReference>
<dbReference type="Pfam" id="PF19036">
    <property type="entry name" value="Fuz_longin_1"/>
    <property type="match status" value="1"/>
</dbReference>
<dbReference type="GO" id="GO:0016192">
    <property type="term" value="P:vesicle-mediated transport"/>
    <property type="evidence" value="ECO:0007669"/>
    <property type="project" value="InterPro"/>
</dbReference>
<reference evidence="2" key="3">
    <citation type="submission" date="2025-09" db="UniProtKB">
        <authorList>
            <consortium name="Ensembl"/>
        </authorList>
    </citation>
    <scope>IDENTIFICATION</scope>
</reference>
<dbReference type="InterPro" id="IPR043972">
    <property type="entry name" value="FUZ/MON1/HPS1_longin_1"/>
</dbReference>
<dbReference type="GO" id="GO:0005085">
    <property type="term" value="F:guanyl-nucleotide exchange factor activity"/>
    <property type="evidence" value="ECO:0007669"/>
    <property type="project" value="TreeGrafter"/>
</dbReference>
<evidence type="ECO:0000313" key="3">
    <source>
        <dbReference type="Proteomes" id="UP000007875"/>
    </source>
</evidence>
<dbReference type="STRING" id="51511.ENSCSAVP00000015103"/>
<reference evidence="3" key="1">
    <citation type="submission" date="2003-08" db="EMBL/GenBank/DDBJ databases">
        <authorList>
            <person name="Birren B."/>
            <person name="Nusbaum C."/>
            <person name="Abebe A."/>
            <person name="Abouelleil A."/>
            <person name="Adekoya E."/>
            <person name="Ait-zahra M."/>
            <person name="Allen N."/>
            <person name="Allen T."/>
            <person name="An P."/>
            <person name="Anderson M."/>
            <person name="Anderson S."/>
            <person name="Arachchi H."/>
            <person name="Armbruster J."/>
            <person name="Bachantsang P."/>
            <person name="Baldwin J."/>
            <person name="Barry A."/>
            <person name="Bayul T."/>
            <person name="Blitshsteyn B."/>
            <person name="Bloom T."/>
            <person name="Blye J."/>
            <person name="Boguslavskiy L."/>
            <person name="Borowsky M."/>
            <person name="Boukhgalter B."/>
            <person name="Brunache A."/>
            <person name="Butler J."/>
            <person name="Calixte N."/>
            <person name="Calvo S."/>
            <person name="Camarata J."/>
            <person name="Campo K."/>
            <person name="Chang J."/>
            <person name="Cheshatsang Y."/>
            <person name="Citroen M."/>
            <person name="Collymore A."/>
            <person name="Considine T."/>
            <person name="Cook A."/>
            <person name="Cooke P."/>
            <person name="Corum B."/>
            <person name="Cuomo C."/>
            <person name="David R."/>
            <person name="Dawoe T."/>
            <person name="Degray S."/>
            <person name="Dodge S."/>
            <person name="Dooley K."/>
            <person name="Dorje P."/>
            <person name="Dorjee K."/>
            <person name="Dorris L."/>
            <person name="Duffey N."/>
            <person name="Dupes A."/>
            <person name="Elkins T."/>
            <person name="Engels R."/>
            <person name="Erickson J."/>
            <person name="Farina A."/>
            <person name="Faro S."/>
            <person name="Ferreira P."/>
            <person name="Fischer H."/>
            <person name="Fitzgerald M."/>
            <person name="Foley K."/>
            <person name="Gage D."/>
            <person name="Galagan J."/>
            <person name="Gearin G."/>
            <person name="Gnerre S."/>
            <person name="Gnirke A."/>
            <person name="Goyette A."/>
            <person name="Graham J."/>
            <person name="Grandbois E."/>
            <person name="Gyaltsen K."/>
            <person name="Hafez N."/>
            <person name="Hagopian D."/>
            <person name="Hagos B."/>
            <person name="Hall J."/>
            <person name="Hatcher B."/>
            <person name="Heller A."/>
            <person name="Higgins H."/>
            <person name="Honan T."/>
            <person name="Horn A."/>
            <person name="Houde N."/>
            <person name="Hughes L."/>
            <person name="Hulme W."/>
            <person name="Husby E."/>
            <person name="Iliev I."/>
            <person name="Jaffe D."/>
            <person name="Jones C."/>
            <person name="Kamal M."/>
            <person name="Kamat A."/>
            <person name="Kamvysselis M."/>
            <person name="Karlsson E."/>
            <person name="Kells C."/>
            <person name="Kieu A."/>
            <person name="Kisner P."/>
            <person name="Kodira C."/>
            <person name="Kulbokas E."/>
            <person name="Labutti K."/>
            <person name="Lama D."/>
            <person name="Landers T."/>
            <person name="Leger J."/>
            <person name="Levine S."/>
            <person name="Lewis D."/>
            <person name="Lewis T."/>
            <person name="Lindblad-toh K."/>
            <person name="Liu X."/>
            <person name="Lokyitsang T."/>
            <person name="Lokyitsang Y."/>
            <person name="Lucien O."/>
            <person name="Lui A."/>
            <person name="Ma L.J."/>
            <person name="Mabbitt R."/>
            <person name="Macdonald J."/>
            <person name="Maclean C."/>
            <person name="Major J."/>
            <person name="Manning J."/>
            <person name="Marabella R."/>
            <person name="Maru K."/>
            <person name="Matthews C."/>
            <person name="Mauceli E."/>
            <person name="Mccarthy M."/>
            <person name="Mcdonough S."/>
            <person name="Mcghee T."/>
            <person name="Meldrim J."/>
            <person name="Meneus L."/>
            <person name="Mesirov J."/>
            <person name="Mihalev A."/>
            <person name="Mihova T."/>
            <person name="Mikkelsen T."/>
            <person name="Mlenga V."/>
            <person name="Moru K."/>
            <person name="Mozes J."/>
            <person name="Mulrain L."/>
            <person name="Munson G."/>
            <person name="Naylor J."/>
            <person name="Newes C."/>
            <person name="Nguyen C."/>
            <person name="Nguyen N."/>
            <person name="Nguyen T."/>
            <person name="Nicol R."/>
            <person name="Nielsen C."/>
            <person name="Nizzari M."/>
            <person name="Norbu C."/>
            <person name="Norbu N."/>
            <person name="O'donnell P."/>
            <person name="Okoawo O."/>
            <person name="O'leary S."/>
            <person name="Omotosho B."/>
            <person name="O'neill K."/>
            <person name="Osman S."/>
            <person name="Parker S."/>
            <person name="Perrin D."/>
            <person name="Phunkhang P."/>
            <person name="Piqani B."/>
            <person name="Purcell S."/>
            <person name="Rachupka T."/>
            <person name="Ramasamy U."/>
            <person name="Rameau R."/>
            <person name="Ray V."/>
            <person name="Raymond C."/>
            <person name="Retta R."/>
            <person name="Richardson S."/>
            <person name="Rise C."/>
            <person name="Rodriguez J."/>
            <person name="Rogers J."/>
            <person name="Rogov P."/>
            <person name="Rutman M."/>
            <person name="Schupbach R."/>
            <person name="Seaman C."/>
            <person name="Settipalli S."/>
            <person name="Sharpe T."/>
            <person name="Sheridan J."/>
            <person name="Sherpa N."/>
            <person name="Shi J."/>
            <person name="Smirnov S."/>
            <person name="Smith C."/>
            <person name="Sougnez C."/>
            <person name="Spencer B."/>
            <person name="Stalker J."/>
            <person name="Stange-thomann N."/>
            <person name="Stavropoulos S."/>
            <person name="Stetson K."/>
            <person name="Stone C."/>
            <person name="Stone S."/>
            <person name="Stubbs M."/>
            <person name="Talamas J."/>
            <person name="Tchuinga P."/>
            <person name="Tenzing P."/>
            <person name="Tesfaye S."/>
            <person name="Theodore J."/>
            <person name="Thoulutsang Y."/>
            <person name="Topham K."/>
            <person name="Towey S."/>
            <person name="Tsamla T."/>
            <person name="Tsomo N."/>
            <person name="Vallee D."/>
            <person name="Vassiliev H."/>
            <person name="Venkataraman V."/>
            <person name="Vinson J."/>
            <person name="Vo A."/>
            <person name="Wade C."/>
            <person name="Wang S."/>
            <person name="Wangchuk T."/>
            <person name="Wangdi T."/>
            <person name="Whittaker C."/>
            <person name="Wilkinson J."/>
            <person name="Wu Y."/>
            <person name="Wyman D."/>
            <person name="Yadav S."/>
            <person name="Yang S."/>
            <person name="Yang X."/>
            <person name="Yeager S."/>
            <person name="Yee E."/>
            <person name="Young G."/>
            <person name="Zainoun J."/>
            <person name="Zembeck L."/>
            <person name="Zimmer A."/>
            <person name="Zody M."/>
            <person name="Lander E."/>
        </authorList>
    </citation>
    <scope>NUCLEOTIDE SEQUENCE [LARGE SCALE GENOMIC DNA]</scope>
</reference>
<dbReference type="PANTHER" id="PTHR12761:SF1">
    <property type="entry name" value="BLOC-3 COMPLEX MEMBER HPS1"/>
    <property type="match status" value="1"/>
</dbReference>
<dbReference type="InterPro" id="IPR026053">
    <property type="entry name" value="HPS1"/>
</dbReference>
<dbReference type="GO" id="GO:0031085">
    <property type="term" value="C:BLOC-3 complex"/>
    <property type="evidence" value="ECO:0007669"/>
    <property type="project" value="TreeGrafter"/>
</dbReference>
<protein>
    <recommendedName>
        <fullName evidence="1">FUZ/MON1/HPS1 first Longin domain-containing protein</fullName>
    </recommendedName>
</protein>
<dbReference type="Ensembl" id="ENSCSAVT00000015277.1">
    <property type="protein sequence ID" value="ENSCSAVP00000015103.1"/>
    <property type="gene ID" value="ENSCSAVG00000008853.1"/>
</dbReference>
<dbReference type="InParanoid" id="H2ZBY7"/>